<dbReference type="InterPro" id="IPR011992">
    <property type="entry name" value="EF-hand-dom_pair"/>
</dbReference>
<feature type="compositionally biased region" description="Polar residues" evidence="2">
    <location>
        <begin position="1"/>
        <end position="23"/>
    </location>
</feature>
<accession>A0ABD3P989</accession>
<keyword evidence="1" id="KW-0106">Calcium</keyword>
<reference evidence="4 5" key="1">
    <citation type="submission" date="2024-10" db="EMBL/GenBank/DDBJ databases">
        <title>Updated reference genomes for cyclostephanoid diatoms.</title>
        <authorList>
            <person name="Roberts W.R."/>
            <person name="Alverson A.J."/>
        </authorList>
    </citation>
    <scope>NUCLEOTIDE SEQUENCE [LARGE SCALE GENOMIC DNA]</scope>
    <source>
        <strain evidence="4 5">AJA010-31</strain>
    </source>
</reference>
<dbReference type="AlphaFoldDB" id="A0ABD3P989"/>
<evidence type="ECO:0000313" key="4">
    <source>
        <dbReference type="EMBL" id="KAL3783936.1"/>
    </source>
</evidence>
<sequence>MAQPLPRSTNSGKAATDTSSKTPTAIWGVDSNTAGGGVWAQTSAKKDKLNELLTDLNGEGIDTGKLGMESLDLAANPEQKLDLEFADGLKCLAKFIDKGISAGSFEDVTRDDTHHYSIIQAMQSTSQKTKEVTQQLCHMIQAASSKDSEWARPKFEATMNEAVRILSLALPQDPSLKKPTAGNLDMNNSLCYIRDFITVKSQSGDDHLSEQLSTSDMEPQLQTEMEVLQQITTIAFGTSIHIYKIFMLRALANTLLQNWDQLISITSGDIDRAAVNHDGTSVIPSQRDTVNAQSIQQLFTAYESSACAQFVESWWNLLDADGDGLIDQEEMNTVVDLAMKPVHMALKEMVDLSLEVCPARRVGLVKGMNPWFLGGDNVTLLAGDDSSQLSSTSTSKLSWRNRRSELAARKLLTKTFAATLIRHFRDQVETPHRLRCIYAWAEKAHQDNKIDSILVDASEEWGAASSIVGRKRYVELEPKISYQEFRDVQKKHFPQLDSIGEEIMMSFKEDLWVLQGKGRQNAELRRDCFLFLAAVSLIDVGICLL</sequence>
<dbReference type="InterPro" id="IPR018247">
    <property type="entry name" value="EF_Hand_1_Ca_BS"/>
</dbReference>
<gene>
    <name evidence="4" type="ORF">ACHAWO_005063</name>
</gene>
<evidence type="ECO:0000256" key="2">
    <source>
        <dbReference type="SAM" id="MobiDB-lite"/>
    </source>
</evidence>
<proteinExistence type="predicted"/>
<dbReference type="SUPFAM" id="SSF47473">
    <property type="entry name" value="EF-hand"/>
    <property type="match status" value="1"/>
</dbReference>
<dbReference type="PROSITE" id="PS50222">
    <property type="entry name" value="EF_HAND_2"/>
    <property type="match status" value="1"/>
</dbReference>
<comment type="caution">
    <text evidence="4">The sequence shown here is derived from an EMBL/GenBank/DDBJ whole genome shotgun (WGS) entry which is preliminary data.</text>
</comment>
<dbReference type="PROSITE" id="PS00018">
    <property type="entry name" value="EF_HAND_1"/>
    <property type="match status" value="1"/>
</dbReference>
<feature type="domain" description="EF-hand" evidence="3">
    <location>
        <begin position="306"/>
        <end position="341"/>
    </location>
</feature>
<dbReference type="EMBL" id="JALLPJ020000744">
    <property type="protein sequence ID" value="KAL3783936.1"/>
    <property type="molecule type" value="Genomic_DNA"/>
</dbReference>
<evidence type="ECO:0000313" key="5">
    <source>
        <dbReference type="Proteomes" id="UP001530400"/>
    </source>
</evidence>
<organism evidence="4 5">
    <name type="scientific">Cyclotella atomus</name>
    <dbReference type="NCBI Taxonomy" id="382360"/>
    <lineage>
        <taxon>Eukaryota</taxon>
        <taxon>Sar</taxon>
        <taxon>Stramenopiles</taxon>
        <taxon>Ochrophyta</taxon>
        <taxon>Bacillariophyta</taxon>
        <taxon>Coscinodiscophyceae</taxon>
        <taxon>Thalassiosirophycidae</taxon>
        <taxon>Stephanodiscales</taxon>
        <taxon>Stephanodiscaceae</taxon>
        <taxon>Cyclotella</taxon>
    </lineage>
</organism>
<dbReference type="InterPro" id="IPR002048">
    <property type="entry name" value="EF_hand_dom"/>
</dbReference>
<keyword evidence="5" id="KW-1185">Reference proteome</keyword>
<feature type="region of interest" description="Disordered" evidence="2">
    <location>
        <begin position="1"/>
        <end position="28"/>
    </location>
</feature>
<protein>
    <recommendedName>
        <fullName evidence="3">EF-hand domain-containing protein</fullName>
    </recommendedName>
</protein>
<dbReference type="Proteomes" id="UP001530400">
    <property type="component" value="Unassembled WGS sequence"/>
</dbReference>
<name>A0ABD3P989_9STRA</name>
<evidence type="ECO:0000259" key="3">
    <source>
        <dbReference type="PROSITE" id="PS50222"/>
    </source>
</evidence>
<evidence type="ECO:0000256" key="1">
    <source>
        <dbReference type="ARBA" id="ARBA00022837"/>
    </source>
</evidence>